<keyword evidence="3" id="KW-1185">Reference proteome</keyword>
<feature type="region of interest" description="Disordered" evidence="1">
    <location>
        <begin position="289"/>
        <end position="331"/>
    </location>
</feature>
<name>A0ABP6NFB8_9ACTN</name>
<evidence type="ECO:0000313" key="3">
    <source>
        <dbReference type="Proteomes" id="UP001500320"/>
    </source>
</evidence>
<feature type="region of interest" description="Disordered" evidence="1">
    <location>
        <begin position="1"/>
        <end position="25"/>
    </location>
</feature>
<sequence length="331" mass="36761">MTPLPSTRYRMRHRTGKESAAAQGNRRRRVTITYGGTAADLRDPRTVVPAKTVYGRYRNQLIAYAQWSPQPKVNAEPVRAHLLRLQQEAQLGLPAISSMTGVGFATLQNIVIGKPYRGKPPAQTVLKSTADKLLGFWPTLDRLPGRVPVDATGTRRRVQALMRQGWSMPRIAAQIGSSREALSRMIQRRTVIARIARAVRDVYDELWDVPAPARTAADVRSVNRTKALAVRCGYVTGMAWDDDTIDDPNARPDLGARVSRDQALSEDSDWLMTTQGLTVEQAAERLGVTRDYLDKARSRHQRRPDPAGRRHAPAGRLRGPARSPSPEGRPA</sequence>
<organism evidence="2 3">
    <name type="scientific">Planomonospora alba</name>
    <dbReference type="NCBI Taxonomy" id="161354"/>
    <lineage>
        <taxon>Bacteria</taxon>
        <taxon>Bacillati</taxon>
        <taxon>Actinomycetota</taxon>
        <taxon>Actinomycetes</taxon>
        <taxon>Streptosporangiales</taxon>
        <taxon>Streptosporangiaceae</taxon>
        <taxon>Planomonospora</taxon>
    </lineage>
</organism>
<proteinExistence type="predicted"/>
<accession>A0ABP6NFB8</accession>
<comment type="caution">
    <text evidence="2">The sequence shown here is derived from an EMBL/GenBank/DDBJ whole genome shotgun (WGS) entry which is preliminary data.</text>
</comment>
<protein>
    <submittedName>
        <fullName evidence="2">Uncharacterized protein</fullName>
    </submittedName>
</protein>
<feature type="region of interest" description="Disordered" evidence="1">
    <location>
        <begin position="244"/>
        <end position="265"/>
    </location>
</feature>
<evidence type="ECO:0000256" key="1">
    <source>
        <dbReference type="SAM" id="MobiDB-lite"/>
    </source>
</evidence>
<evidence type="ECO:0000313" key="2">
    <source>
        <dbReference type="EMBL" id="GAA3144637.1"/>
    </source>
</evidence>
<dbReference type="EMBL" id="BAAAUT010000031">
    <property type="protein sequence ID" value="GAA3144637.1"/>
    <property type="molecule type" value="Genomic_DNA"/>
</dbReference>
<reference evidence="3" key="1">
    <citation type="journal article" date="2019" name="Int. J. Syst. Evol. Microbiol.">
        <title>The Global Catalogue of Microorganisms (GCM) 10K type strain sequencing project: providing services to taxonomists for standard genome sequencing and annotation.</title>
        <authorList>
            <consortium name="The Broad Institute Genomics Platform"/>
            <consortium name="The Broad Institute Genome Sequencing Center for Infectious Disease"/>
            <person name="Wu L."/>
            <person name="Ma J."/>
        </authorList>
    </citation>
    <scope>NUCLEOTIDE SEQUENCE [LARGE SCALE GENOMIC DNA]</scope>
    <source>
        <strain evidence="3">JCM 9373</strain>
    </source>
</reference>
<gene>
    <name evidence="2" type="ORF">GCM10010466_39670</name>
</gene>
<dbReference type="Proteomes" id="UP001500320">
    <property type="component" value="Unassembled WGS sequence"/>
</dbReference>